<sequence>MRARVGAAWRNDAGSAVAESSMVYALLALLFFTVLQGGLIVHTRNVLIDAASAGARFGALADRTPADGAERTAEVIAATVPGQSGATVSGTVQDRPDGPVVVVTVRTQLPALGFLPGPVDLEVHGHAFQQ</sequence>
<accession>A0A7W7M2D5</accession>
<dbReference type="EMBL" id="JACHNA010000001">
    <property type="protein sequence ID" value="MBB4734895.1"/>
    <property type="molecule type" value="Genomic_DNA"/>
</dbReference>
<evidence type="ECO:0000259" key="2">
    <source>
        <dbReference type="PROSITE" id="PS50042"/>
    </source>
</evidence>
<protein>
    <submittedName>
        <fullName evidence="3">Flp pilus assembly protein TadG</fullName>
    </submittedName>
</protein>
<gene>
    <name evidence="3" type="ORF">HDA30_000403</name>
</gene>
<evidence type="ECO:0000313" key="3">
    <source>
        <dbReference type="EMBL" id="MBB4734895.1"/>
    </source>
</evidence>
<dbReference type="Pfam" id="PF07811">
    <property type="entry name" value="TadE"/>
    <property type="match status" value="1"/>
</dbReference>
<keyword evidence="4" id="KW-1185">Reference proteome</keyword>
<reference evidence="3 4" key="1">
    <citation type="submission" date="2020-08" db="EMBL/GenBank/DDBJ databases">
        <title>Sequencing the genomes of 1000 actinobacteria strains.</title>
        <authorList>
            <person name="Klenk H.-P."/>
        </authorList>
    </citation>
    <scope>NUCLEOTIDE SEQUENCE [LARGE SCALE GENOMIC DNA]</scope>
    <source>
        <strain evidence="3 4">DSM 23974</strain>
    </source>
</reference>
<keyword evidence="1" id="KW-0812">Transmembrane</keyword>
<dbReference type="Proteomes" id="UP000540191">
    <property type="component" value="Unassembled WGS sequence"/>
</dbReference>
<keyword evidence="1" id="KW-1133">Transmembrane helix</keyword>
<dbReference type="RefSeq" id="WP_262337678.1">
    <property type="nucleotide sequence ID" value="NZ_JACHNA010000001.1"/>
</dbReference>
<dbReference type="InterPro" id="IPR012495">
    <property type="entry name" value="TadE-like_dom"/>
</dbReference>
<comment type="caution">
    <text evidence="3">The sequence shown here is derived from an EMBL/GenBank/DDBJ whole genome shotgun (WGS) entry which is preliminary data.</text>
</comment>
<dbReference type="InterPro" id="IPR000595">
    <property type="entry name" value="cNMP-bd_dom"/>
</dbReference>
<dbReference type="AlphaFoldDB" id="A0A7W7M2D5"/>
<feature type="transmembrane region" description="Helical" evidence="1">
    <location>
        <begin position="22"/>
        <end position="41"/>
    </location>
</feature>
<organism evidence="3 4">
    <name type="scientific">Micrococcus cohnii</name>
    <dbReference type="NCBI Taxonomy" id="993416"/>
    <lineage>
        <taxon>Bacteria</taxon>
        <taxon>Bacillati</taxon>
        <taxon>Actinomycetota</taxon>
        <taxon>Actinomycetes</taxon>
        <taxon>Micrococcales</taxon>
        <taxon>Micrococcaceae</taxon>
        <taxon>Micrococcus</taxon>
    </lineage>
</organism>
<keyword evidence="1" id="KW-0472">Membrane</keyword>
<dbReference type="PROSITE" id="PS50042">
    <property type="entry name" value="CNMP_BINDING_3"/>
    <property type="match status" value="1"/>
</dbReference>
<evidence type="ECO:0000313" key="4">
    <source>
        <dbReference type="Proteomes" id="UP000540191"/>
    </source>
</evidence>
<feature type="domain" description="Cyclic nucleotide-binding" evidence="2">
    <location>
        <begin position="31"/>
        <end position="79"/>
    </location>
</feature>
<proteinExistence type="predicted"/>
<evidence type="ECO:0000256" key="1">
    <source>
        <dbReference type="SAM" id="Phobius"/>
    </source>
</evidence>
<name>A0A7W7M2D5_9MICC</name>